<protein>
    <recommendedName>
        <fullName evidence="2">DUF5745 domain-containing protein</fullName>
    </recommendedName>
</protein>
<organism evidence="3 4">
    <name type="scientific">Gadus morhua</name>
    <name type="common">Atlantic cod</name>
    <dbReference type="NCBI Taxonomy" id="8049"/>
    <lineage>
        <taxon>Eukaryota</taxon>
        <taxon>Metazoa</taxon>
        <taxon>Chordata</taxon>
        <taxon>Craniata</taxon>
        <taxon>Vertebrata</taxon>
        <taxon>Euteleostomi</taxon>
        <taxon>Actinopterygii</taxon>
        <taxon>Neopterygii</taxon>
        <taxon>Teleostei</taxon>
        <taxon>Neoteleostei</taxon>
        <taxon>Acanthomorphata</taxon>
        <taxon>Zeiogadaria</taxon>
        <taxon>Gadariae</taxon>
        <taxon>Gadiformes</taxon>
        <taxon>Gadoidei</taxon>
        <taxon>Gadidae</taxon>
        <taxon>Gadus</taxon>
    </lineage>
</organism>
<evidence type="ECO:0000256" key="1">
    <source>
        <dbReference type="SAM" id="MobiDB-lite"/>
    </source>
</evidence>
<dbReference type="InterPro" id="IPR026619">
    <property type="entry name" value="CEP95"/>
</dbReference>
<accession>A0A8C5CCV5</accession>
<dbReference type="AlphaFoldDB" id="A0A8C5CCV5"/>
<feature type="region of interest" description="Disordered" evidence="1">
    <location>
        <begin position="165"/>
        <end position="230"/>
    </location>
</feature>
<dbReference type="GO" id="GO:0005813">
    <property type="term" value="C:centrosome"/>
    <property type="evidence" value="ECO:0007669"/>
    <property type="project" value="InterPro"/>
</dbReference>
<dbReference type="InterPro" id="IPR036872">
    <property type="entry name" value="CH_dom_sf"/>
</dbReference>
<feature type="compositionally biased region" description="Low complexity" evidence="1">
    <location>
        <begin position="203"/>
        <end position="212"/>
    </location>
</feature>
<keyword evidence="4" id="KW-1185">Reference proteome</keyword>
<feature type="compositionally biased region" description="Polar residues" evidence="1">
    <location>
        <begin position="220"/>
        <end position="230"/>
    </location>
</feature>
<dbReference type="Proteomes" id="UP000694546">
    <property type="component" value="Chromosome 3"/>
</dbReference>
<dbReference type="Pfam" id="PF19016">
    <property type="entry name" value="DUF5745"/>
    <property type="match status" value="1"/>
</dbReference>
<evidence type="ECO:0000313" key="3">
    <source>
        <dbReference type="Ensembl" id="ENSGMOP00000056556.1"/>
    </source>
</evidence>
<dbReference type="PANTHER" id="PTHR22545">
    <property type="entry name" value="CENTROSOMAL PROTEIN OF 95 KDA"/>
    <property type="match status" value="1"/>
</dbReference>
<dbReference type="InterPro" id="IPR044039">
    <property type="entry name" value="DUF5745"/>
</dbReference>
<dbReference type="Gene3D" id="1.10.418.10">
    <property type="entry name" value="Calponin-like domain"/>
    <property type="match status" value="1"/>
</dbReference>
<dbReference type="PANTHER" id="PTHR22545:SF0">
    <property type="entry name" value="CENTROSOMAL PROTEIN OF 95 KDA"/>
    <property type="match status" value="1"/>
</dbReference>
<dbReference type="GeneTree" id="ENSGT00390000005412"/>
<name>A0A8C5CCV5_GADMO</name>
<proteinExistence type="predicted"/>
<sequence>MGTQEGEEDWVDVANDLLRKCGVNFRLTKLADCVGNVFLAFYENILGVKVPGVIADPKTPEDDIHNVQSVIDSLALDYLQISLSHITGENLVRGDKESIKNLLEIFDGLLEYLNEEISEELHNGGLNEGLTEVFLPAVGRDGLRSTEQVVADMLERTSLSSSEWWRRPSADGTSWWRSSAKRESTTRDCGTSRRGSSSRRPPRTGSGSRGSRWPAPGITTAASTCSSAHI</sequence>
<evidence type="ECO:0000259" key="2">
    <source>
        <dbReference type="Pfam" id="PF19016"/>
    </source>
</evidence>
<evidence type="ECO:0000313" key="4">
    <source>
        <dbReference type="Proteomes" id="UP000694546"/>
    </source>
</evidence>
<reference evidence="3" key="1">
    <citation type="submission" date="2025-08" db="UniProtKB">
        <authorList>
            <consortium name="Ensembl"/>
        </authorList>
    </citation>
    <scope>IDENTIFICATION</scope>
</reference>
<dbReference type="Ensembl" id="ENSGMOT00000036536.1">
    <property type="protein sequence ID" value="ENSGMOP00000056556.1"/>
    <property type="gene ID" value="ENSGMOG00000000414.2"/>
</dbReference>
<dbReference type="GO" id="GO:0000922">
    <property type="term" value="C:spindle pole"/>
    <property type="evidence" value="ECO:0007669"/>
    <property type="project" value="InterPro"/>
</dbReference>
<reference evidence="3" key="2">
    <citation type="submission" date="2025-09" db="UniProtKB">
        <authorList>
            <consortium name="Ensembl"/>
        </authorList>
    </citation>
    <scope>IDENTIFICATION</scope>
</reference>
<feature type="domain" description="DUF5745" evidence="2">
    <location>
        <begin position="50"/>
        <end position="109"/>
    </location>
</feature>